<reference evidence="2" key="1">
    <citation type="journal article" date="2023" name="G3 (Bethesda)">
        <title>Genome assembly and association tests identify interacting loci associated with vigor, precocity, and sex in interspecific pistachio rootstocks.</title>
        <authorList>
            <person name="Palmer W."/>
            <person name="Jacygrad E."/>
            <person name="Sagayaradj S."/>
            <person name="Cavanaugh K."/>
            <person name="Han R."/>
            <person name="Bertier L."/>
            <person name="Beede B."/>
            <person name="Kafkas S."/>
            <person name="Golino D."/>
            <person name="Preece J."/>
            <person name="Michelmore R."/>
        </authorList>
    </citation>
    <scope>NUCLEOTIDE SEQUENCE [LARGE SCALE GENOMIC DNA]</scope>
</reference>
<gene>
    <name evidence="1" type="ORF">Patl1_16096</name>
</gene>
<name>A0ACC1BAI9_9ROSI</name>
<dbReference type="Proteomes" id="UP001164250">
    <property type="component" value="Chromosome 6"/>
</dbReference>
<organism evidence="1 2">
    <name type="scientific">Pistacia atlantica</name>
    <dbReference type="NCBI Taxonomy" id="434234"/>
    <lineage>
        <taxon>Eukaryota</taxon>
        <taxon>Viridiplantae</taxon>
        <taxon>Streptophyta</taxon>
        <taxon>Embryophyta</taxon>
        <taxon>Tracheophyta</taxon>
        <taxon>Spermatophyta</taxon>
        <taxon>Magnoliopsida</taxon>
        <taxon>eudicotyledons</taxon>
        <taxon>Gunneridae</taxon>
        <taxon>Pentapetalae</taxon>
        <taxon>rosids</taxon>
        <taxon>malvids</taxon>
        <taxon>Sapindales</taxon>
        <taxon>Anacardiaceae</taxon>
        <taxon>Pistacia</taxon>
    </lineage>
</organism>
<comment type="caution">
    <text evidence="1">The sequence shown here is derived from an EMBL/GenBank/DDBJ whole genome shotgun (WGS) entry which is preliminary data.</text>
</comment>
<protein>
    <submittedName>
        <fullName evidence="1">Uncharacterized protein</fullName>
    </submittedName>
</protein>
<sequence length="463" mass="52122">MDEDISRWVMEFLLRHSTSDQLINKILVQLPVSNSNFRFKKTLLLRSIQTEISDGSVSETILDTLKTIEDLDKKEGIKTTASMKAAYCAVAVECTVKYLGGFVDKHGKYSEALERIWTSKIGKLLGSELLTEDLLKTKDELEAAIGDDHVRRKLLKMNTRNDALQSVRAYLAEAWAIMGPAFLDLAVAKIKQMKERESGGGDYVGQRDAAIQKGILGGNVLQKRKHIALHRRIRGSIKISDNEELGTDASCGKYDTMPTPEVSRVIEALKSSSLELQAMVTDPLPDAVLRAEAVVSDMAREKQNHEPSVEKQNNVDKDVLYPSVNTGVETVQATKDNHGNQSCSHQNNAPKPGLMERNSTAQTYEWSDSIDDSPGGTSNHVHRFHLPSPKRRAVSPLKKHEITKLIRRRKKKRWSLEEEEALRNGVQKYGTGNWKVILKSDPDAFAERTEVDLKDKWRNMMRY</sequence>
<evidence type="ECO:0000313" key="1">
    <source>
        <dbReference type="EMBL" id="KAJ0095969.1"/>
    </source>
</evidence>
<accession>A0ACC1BAI9</accession>
<evidence type="ECO:0000313" key="2">
    <source>
        <dbReference type="Proteomes" id="UP001164250"/>
    </source>
</evidence>
<keyword evidence="2" id="KW-1185">Reference proteome</keyword>
<dbReference type="EMBL" id="CM047902">
    <property type="protein sequence ID" value="KAJ0095969.1"/>
    <property type="molecule type" value="Genomic_DNA"/>
</dbReference>
<proteinExistence type="predicted"/>